<evidence type="ECO:0000256" key="7">
    <source>
        <dbReference type="SAM" id="Phobius"/>
    </source>
</evidence>
<organism evidence="9 10">
    <name type="scientific">Mycena chlorophos</name>
    <name type="common">Agaric fungus</name>
    <name type="synonym">Agaricus chlorophos</name>
    <dbReference type="NCBI Taxonomy" id="658473"/>
    <lineage>
        <taxon>Eukaryota</taxon>
        <taxon>Fungi</taxon>
        <taxon>Dikarya</taxon>
        <taxon>Basidiomycota</taxon>
        <taxon>Agaricomycotina</taxon>
        <taxon>Agaricomycetes</taxon>
        <taxon>Agaricomycetidae</taxon>
        <taxon>Agaricales</taxon>
        <taxon>Marasmiineae</taxon>
        <taxon>Mycenaceae</taxon>
        <taxon>Mycena</taxon>
    </lineage>
</organism>
<feature type="compositionally biased region" description="Basic residues" evidence="6">
    <location>
        <begin position="553"/>
        <end position="563"/>
    </location>
</feature>
<accession>A0ABQ0LXH4</accession>
<dbReference type="Gene3D" id="3.10.580.10">
    <property type="entry name" value="CBS-domain"/>
    <property type="match status" value="2"/>
</dbReference>
<dbReference type="PANTHER" id="PTHR12064">
    <property type="entry name" value="METAL TRANSPORTER CNNM"/>
    <property type="match status" value="1"/>
</dbReference>
<feature type="transmembrane region" description="Helical" evidence="7">
    <location>
        <begin position="288"/>
        <end position="308"/>
    </location>
</feature>
<keyword evidence="3 5" id="KW-1133">Transmembrane helix</keyword>
<dbReference type="Pfam" id="PF01595">
    <property type="entry name" value="CNNM"/>
    <property type="match status" value="1"/>
</dbReference>
<evidence type="ECO:0000256" key="4">
    <source>
        <dbReference type="ARBA" id="ARBA00023136"/>
    </source>
</evidence>
<dbReference type="SUPFAM" id="SSF54631">
    <property type="entry name" value="CBS-domain pair"/>
    <property type="match status" value="1"/>
</dbReference>
<dbReference type="InterPro" id="IPR002550">
    <property type="entry name" value="CNNM"/>
</dbReference>
<dbReference type="InterPro" id="IPR045095">
    <property type="entry name" value="ACDP"/>
</dbReference>
<dbReference type="PANTHER" id="PTHR12064:SF90">
    <property type="entry name" value="CNNM TRANSMEMBRANE DOMAIN-CONTAINING PROTEIN"/>
    <property type="match status" value="1"/>
</dbReference>
<proteinExistence type="predicted"/>
<dbReference type="CDD" id="cd04590">
    <property type="entry name" value="CBS_pair_CorC_HlyC_assoc"/>
    <property type="match status" value="1"/>
</dbReference>
<sequence>MDVAGPRLRVSCPCYSAASVGLGNQKPSDQRLNNTSKTCSAPPSQLLNEIWKVPRVSCRCSGSAELAINYPGSAQKSSNCGCLPALSIGRVSVSFLSSKTTKKERRKKLNLKLLFPHSLAAAITIRRPSRNANCSCVLPPPRMSPVPARYLRHTRLLYSLFSVVSQYVHRTLRNSRTAATTAGTRHLFKRCEPEHFDPHKPSDIVFAVLIPVLVLSSGLFAGLTLGYMSLDETQLNVLSISGTPKQREYANKIKPIRQNGHLLLVTLLLANMITNETLPIVADPVLGGGVESVVASTVLIVIFSEIIPQSLFTRHGLFLGAKMAGFTKFLIYFLGIISWPVAKILEFALGPHHGIIYRRAELKELIAMHSTMGTHGGDLKTDTVTIIGATLDLQEKVVRQAMTPIKDVFMLSIEASLDYDLLKQICLTGHSRVPVYEEVELNGNKVKKILGILLVKQCVLLDPKDAIPLRKIPLNKVPFIPNNEPLLGLLDKFQEGRSHMAIVSRYSMEKAASVKHAVKRGLAQRLRERVGMGDTDSSSSSDEDEKKQTKEANRRKKKTKHKSRDLEEGISEETEGDETLASVDERAQKEVFARRGRKQVKDFGAEEALSKNQSRRTSFQLPKAAAGMASISTLEQSMPADAVLGKEGVADFLQNFDPAVMPLGIITLEDVLEELIGEEIYDEFDPQGAHGDPYVPPAAPEPTEVVISTPNIPAKPNSILKTPPPTLKPLSLKGLNFLRSRSAPPTPREVTPGLNALTTGAAESPAVLSSIAASDSVSTDADVSASSEVPSTATAVSTSAQMMGVLPEVIIERDTPSPTPSMTPTVPDEPFPTPTPEVRIQIHKPVPVHPGVSSAVASRSASPAPSLEAILLDRKAQRRLGAAATAPSGSIASSVVSTPGAVLTPGGTGLVRLTGAPSVPKGTMFKSSPLGGGERVGVVVAEKVKGATGEGDRIADKGKDEGDRIPNEKDKEGPDK</sequence>
<feature type="compositionally biased region" description="Acidic residues" evidence="6">
    <location>
        <begin position="568"/>
        <end position="578"/>
    </location>
</feature>
<dbReference type="PROSITE" id="PS51846">
    <property type="entry name" value="CNNM"/>
    <property type="match status" value="1"/>
</dbReference>
<protein>
    <recommendedName>
        <fullName evidence="8">CNNM transmembrane domain-containing protein</fullName>
    </recommendedName>
</protein>
<keyword evidence="10" id="KW-1185">Reference proteome</keyword>
<evidence type="ECO:0000256" key="3">
    <source>
        <dbReference type="ARBA" id="ARBA00022989"/>
    </source>
</evidence>
<dbReference type="InterPro" id="IPR046342">
    <property type="entry name" value="CBS_dom_sf"/>
</dbReference>
<evidence type="ECO:0000313" key="9">
    <source>
        <dbReference type="EMBL" id="GAT55771.1"/>
    </source>
</evidence>
<comment type="subcellular location">
    <subcellularLocation>
        <location evidence="1">Membrane</location>
        <topology evidence="1">Multi-pass membrane protein</topology>
    </subcellularLocation>
</comment>
<feature type="region of interest" description="Disordered" evidence="6">
    <location>
        <begin position="523"/>
        <end position="582"/>
    </location>
</feature>
<evidence type="ECO:0000259" key="8">
    <source>
        <dbReference type="PROSITE" id="PS51846"/>
    </source>
</evidence>
<dbReference type="InterPro" id="IPR044751">
    <property type="entry name" value="Ion_transp-like_CBS"/>
</dbReference>
<dbReference type="Proteomes" id="UP000815677">
    <property type="component" value="Unassembled WGS sequence"/>
</dbReference>
<name>A0ABQ0LXH4_MYCCL</name>
<gene>
    <name evidence="9" type="ORF">MCHLO_12500</name>
</gene>
<reference evidence="9" key="1">
    <citation type="submission" date="2014-09" db="EMBL/GenBank/DDBJ databases">
        <title>Genome sequence of the luminous mushroom Mycena chlorophos for searching fungal bioluminescence genes.</title>
        <authorList>
            <person name="Tanaka Y."/>
            <person name="Kasuga D."/>
            <person name="Oba Y."/>
            <person name="Hase S."/>
            <person name="Sato K."/>
            <person name="Oba Y."/>
            <person name="Sakakibara Y."/>
        </authorList>
    </citation>
    <scope>NUCLEOTIDE SEQUENCE</scope>
</reference>
<feature type="transmembrane region" description="Helical" evidence="7">
    <location>
        <begin position="204"/>
        <end position="228"/>
    </location>
</feature>
<evidence type="ECO:0000313" key="10">
    <source>
        <dbReference type="Proteomes" id="UP000815677"/>
    </source>
</evidence>
<evidence type="ECO:0000256" key="5">
    <source>
        <dbReference type="PROSITE-ProRule" id="PRU01193"/>
    </source>
</evidence>
<feature type="domain" description="CNNM transmembrane" evidence="8">
    <location>
        <begin position="199"/>
        <end position="383"/>
    </location>
</feature>
<evidence type="ECO:0000256" key="2">
    <source>
        <dbReference type="ARBA" id="ARBA00022692"/>
    </source>
</evidence>
<feature type="region of interest" description="Disordered" evidence="6">
    <location>
        <begin position="943"/>
        <end position="976"/>
    </location>
</feature>
<evidence type="ECO:0000256" key="6">
    <source>
        <dbReference type="SAM" id="MobiDB-lite"/>
    </source>
</evidence>
<feature type="transmembrane region" description="Helical" evidence="7">
    <location>
        <begin position="262"/>
        <end position="282"/>
    </location>
</feature>
<keyword evidence="2 5" id="KW-0812">Transmembrane</keyword>
<dbReference type="EMBL" id="DF849135">
    <property type="protein sequence ID" value="GAT55771.1"/>
    <property type="molecule type" value="Genomic_DNA"/>
</dbReference>
<evidence type="ECO:0000256" key="1">
    <source>
        <dbReference type="ARBA" id="ARBA00004141"/>
    </source>
</evidence>
<keyword evidence="4 5" id="KW-0472">Membrane</keyword>